<protein>
    <submittedName>
        <fullName evidence="2">Uncharacterized protein</fullName>
    </submittedName>
</protein>
<proteinExistence type="predicted"/>
<keyword evidence="1" id="KW-0472">Membrane</keyword>
<dbReference type="AlphaFoldDB" id="A0A0A0LXQ2"/>
<sequence>MGSEAWAFIKQVAEGRWFSVWAVVFSQSAYASGASVVIALLFLPLLIACREEFLLYKLKKQNHNLEPSVTLSIIDQKVPNSHKPFSTLEEIAEISPSSIFSVDMVLICLATFAGSLVMLVLAYRTREYYRWDVYKNYKEDMWIPQAEMEFYRLDNKKNIDD</sequence>
<evidence type="ECO:0000256" key="1">
    <source>
        <dbReference type="SAM" id="Phobius"/>
    </source>
</evidence>
<reference evidence="2 3" key="1">
    <citation type="journal article" date="2009" name="Nat. Genet.">
        <title>The genome of the cucumber, Cucumis sativus L.</title>
        <authorList>
            <person name="Huang S."/>
            <person name="Li R."/>
            <person name="Zhang Z."/>
            <person name="Li L."/>
            <person name="Gu X."/>
            <person name="Fan W."/>
            <person name="Lucas W.J."/>
            <person name="Wang X."/>
            <person name="Xie B."/>
            <person name="Ni P."/>
            <person name="Ren Y."/>
            <person name="Zhu H."/>
            <person name="Li J."/>
            <person name="Lin K."/>
            <person name="Jin W."/>
            <person name="Fei Z."/>
            <person name="Li G."/>
            <person name="Staub J."/>
            <person name="Kilian A."/>
            <person name="van der Vossen E.A."/>
            <person name="Wu Y."/>
            <person name="Guo J."/>
            <person name="He J."/>
            <person name="Jia Z."/>
            <person name="Ren Y."/>
            <person name="Tian G."/>
            <person name="Lu Y."/>
            <person name="Ruan J."/>
            <person name="Qian W."/>
            <person name="Wang M."/>
            <person name="Huang Q."/>
            <person name="Li B."/>
            <person name="Xuan Z."/>
            <person name="Cao J."/>
            <person name="Asan"/>
            <person name="Wu Z."/>
            <person name="Zhang J."/>
            <person name="Cai Q."/>
            <person name="Bai Y."/>
            <person name="Zhao B."/>
            <person name="Han Y."/>
            <person name="Li Y."/>
            <person name="Li X."/>
            <person name="Wang S."/>
            <person name="Shi Q."/>
            <person name="Liu S."/>
            <person name="Cho W.K."/>
            <person name="Kim J.Y."/>
            <person name="Xu Y."/>
            <person name="Heller-Uszynska K."/>
            <person name="Miao H."/>
            <person name="Cheng Z."/>
            <person name="Zhang S."/>
            <person name="Wu J."/>
            <person name="Yang Y."/>
            <person name="Kang H."/>
            <person name="Li M."/>
            <person name="Liang H."/>
            <person name="Ren X."/>
            <person name="Shi Z."/>
            <person name="Wen M."/>
            <person name="Jian M."/>
            <person name="Yang H."/>
            <person name="Zhang G."/>
            <person name="Yang Z."/>
            <person name="Chen R."/>
            <person name="Liu S."/>
            <person name="Li J."/>
            <person name="Ma L."/>
            <person name="Liu H."/>
            <person name="Zhou Y."/>
            <person name="Zhao J."/>
            <person name="Fang X."/>
            <person name="Li G."/>
            <person name="Fang L."/>
            <person name="Li Y."/>
            <person name="Liu D."/>
            <person name="Zheng H."/>
            <person name="Zhang Y."/>
            <person name="Qin N."/>
            <person name="Li Z."/>
            <person name="Yang G."/>
            <person name="Yang S."/>
            <person name="Bolund L."/>
            <person name="Kristiansen K."/>
            <person name="Zheng H."/>
            <person name="Li S."/>
            <person name="Zhang X."/>
            <person name="Yang H."/>
            <person name="Wang J."/>
            <person name="Sun R."/>
            <person name="Zhang B."/>
            <person name="Jiang S."/>
            <person name="Wang J."/>
            <person name="Du Y."/>
            <person name="Li S."/>
        </authorList>
    </citation>
    <scope>NUCLEOTIDE SEQUENCE [LARGE SCALE GENOMIC DNA]</scope>
    <source>
        <strain evidence="3">cv. 9930</strain>
    </source>
</reference>
<gene>
    <name evidence="2" type="ORF">Csa_1G096100</name>
</gene>
<reference evidence="2 3" key="3">
    <citation type="journal article" date="2010" name="BMC Genomics">
        <title>Transcriptome sequencing and comparative analysis of cucumber flowers with different sex types.</title>
        <authorList>
            <person name="Guo S."/>
            <person name="Zheng Y."/>
            <person name="Joung J.G."/>
            <person name="Liu S."/>
            <person name="Zhang Z."/>
            <person name="Crasta O.R."/>
            <person name="Sobral B.W."/>
            <person name="Xu Y."/>
            <person name="Huang S."/>
            <person name="Fei Z."/>
        </authorList>
    </citation>
    <scope>NUCLEOTIDE SEQUENCE [LARGE SCALE GENOMIC DNA]</scope>
    <source>
        <strain evidence="3">cv. 9930</strain>
    </source>
</reference>
<dbReference type="EMBL" id="CM002922">
    <property type="protein sequence ID" value="KGN64776.1"/>
    <property type="molecule type" value="Genomic_DNA"/>
</dbReference>
<dbReference type="Proteomes" id="UP000029981">
    <property type="component" value="Chromosome 1"/>
</dbReference>
<evidence type="ECO:0000313" key="2">
    <source>
        <dbReference type="EMBL" id="KGN64776.1"/>
    </source>
</evidence>
<reference evidence="2 3" key="4">
    <citation type="journal article" date="2011" name="BMC Genomics">
        <title>RNA-Seq improves annotation of protein-coding genes in the cucumber genome.</title>
        <authorList>
            <person name="Li Z."/>
            <person name="Zhang Z."/>
            <person name="Yan P."/>
            <person name="Huang S."/>
            <person name="Fei Z."/>
            <person name="Lin K."/>
        </authorList>
    </citation>
    <scope>NUCLEOTIDE SEQUENCE [LARGE SCALE GENOMIC DNA]</scope>
    <source>
        <strain evidence="3">cv. 9930</strain>
    </source>
</reference>
<keyword evidence="3" id="KW-1185">Reference proteome</keyword>
<organism evidence="2 3">
    <name type="scientific">Cucumis sativus</name>
    <name type="common">Cucumber</name>
    <dbReference type="NCBI Taxonomy" id="3659"/>
    <lineage>
        <taxon>Eukaryota</taxon>
        <taxon>Viridiplantae</taxon>
        <taxon>Streptophyta</taxon>
        <taxon>Embryophyta</taxon>
        <taxon>Tracheophyta</taxon>
        <taxon>Spermatophyta</taxon>
        <taxon>Magnoliopsida</taxon>
        <taxon>eudicotyledons</taxon>
        <taxon>Gunneridae</taxon>
        <taxon>Pentapetalae</taxon>
        <taxon>rosids</taxon>
        <taxon>fabids</taxon>
        <taxon>Cucurbitales</taxon>
        <taxon>Cucurbitaceae</taxon>
        <taxon>Benincaseae</taxon>
        <taxon>Cucumis</taxon>
    </lineage>
</organism>
<feature type="transmembrane region" description="Helical" evidence="1">
    <location>
        <begin position="104"/>
        <end position="123"/>
    </location>
</feature>
<evidence type="ECO:0000313" key="3">
    <source>
        <dbReference type="Proteomes" id="UP000029981"/>
    </source>
</evidence>
<dbReference type="Gramene" id="KGN64776">
    <property type="protein sequence ID" value="KGN64776"/>
    <property type="gene ID" value="Csa_1G096100"/>
</dbReference>
<name>A0A0A0LXQ2_CUCSA</name>
<accession>A0A0A0LXQ2</accession>
<keyword evidence="1" id="KW-1133">Transmembrane helix</keyword>
<reference evidence="2 3" key="2">
    <citation type="journal article" date="2009" name="PLoS ONE">
        <title>An integrated genetic and cytogenetic map of the cucumber genome.</title>
        <authorList>
            <person name="Ren Y."/>
            <person name="Zhang Z."/>
            <person name="Liu J."/>
            <person name="Staub J.E."/>
            <person name="Han Y."/>
            <person name="Cheng Z."/>
            <person name="Li X."/>
            <person name="Lu J."/>
            <person name="Miao H."/>
            <person name="Kang H."/>
            <person name="Xie B."/>
            <person name="Gu X."/>
            <person name="Wang X."/>
            <person name="Du Y."/>
            <person name="Jin W."/>
            <person name="Huang S."/>
        </authorList>
    </citation>
    <scope>NUCLEOTIDE SEQUENCE [LARGE SCALE GENOMIC DNA]</scope>
    <source>
        <strain evidence="3">cv. 9930</strain>
    </source>
</reference>
<keyword evidence="1" id="KW-0812">Transmembrane</keyword>
<dbReference type="eggNOG" id="ENOG502QTX1">
    <property type="taxonomic scope" value="Eukaryota"/>
</dbReference>
<feature type="transmembrane region" description="Helical" evidence="1">
    <location>
        <begin position="29"/>
        <end position="49"/>
    </location>
</feature>